<evidence type="ECO:0000313" key="2">
    <source>
        <dbReference type="Proteomes" id="UP000095287"/>
    </source>
</evidence>
<dbReference type="Proteomes" id="UP000095287">
    <property type="component" value="Unplaced"/>
</dbReference>
<feature type="transmembrane region" description="Helical" evidence="1">
    <location>
        <begin position="94"/>
        <end position="114"/>
    </location>
</feature>
<evidence type="ECO:0000256" key="1">
    <source>
        <dbReference type="SAM" id="Phobius"/>
    </source>
</evidence>
<protein>
    <submittedName>
        <fullName evidence="3">G_PROTEIN_RECEP_F1_2 domain-containing protein</fullName>
    </submittedName>
</protein>
<keyword evidence="1" id="KW-0472">Membrane</keyword>
<keyword evidence="2" id="KW-1185">Reference proteome</keyword>
<accession>A0A1I7YN08</accession>
<sequence>MVLLPIMSEDVLKEGFLCSTQGFPHYICFYESNLVAVSRDIFYLKACGASSSGTWQKRYCWFDLMTTRGNIERVTFFVDGHHKSHTHRKKRLKIVSSFHGVFVILCGGLELFAAESRDWSILITGLTDNADSGGDVRRFRALALLSAFIFARGAFFSMECPFIRRHREQDVYLAPNIACLASRKQLPLNRITSENTLFLMGTVAA</sequence>
<evidence type="ECO:0000313" key="3">
    <source>
        <dbReference type="WBParaSite" id="L893_g1798.t1"/>
    </source>
</evidence>
<name>A0A1I7YN08_9BILA</name>
<keyword evidence="1" id="KW-0812">Transmembrane</keyword>
<feature type="transmembrane region" description="Helical" evidence="1">
    <location>
        <begin position="139"/>
        <end position="158"/>
    </location>
</feature>
<dbReference type="AlphaFoldDB" id="A0A1I7YN08"/>
<reference evidence="3" key="1">
    <citation type="submission" date="2016-11" db="UniProtKB">
        <authorList>
            <consortium name="WormBaseParasite"/>
        </authorList>
    </citation>
    <scope>IDENTIFICATION</scope>
</reference>
<proteinExistence type="predicted"/>
<dbReference type="WBParaSite" id="L893_g1798.t1">
    <property type="protein sequence ID" value="L893_g1798.t1"/>
    <property type="gene ID" value="L893_g1798"/>
</dbReference>
<keyword evidence="1" id="KW-1133">Transmembrane helix</keyword>
<organism evidence="2 3">
    <name type="scientific">Steinernema glaseri</name>
    <dbReference type="NCBI Taxonomy" id="37863"/>
    <lineage>
        <taxon>Eukaryota</taxon>
        <taxon>Metazoa</taxon>
        <taxon>Ecdysozoa</taxon>
        <taxon>Nematoda</taxon>
        <taxon>Chromadorea</taxon>
        <taxon>Rhabditida</taxon>
        <taxon>Tylenchina</taxon>
        <taxon>Panagrolaimomorpha</taxon>
        <taxon>Strongyloidoidea</taxon>
        <taxon>Steinernematidae</taxon>
        <taxon>Steinernema</taxon>
    </lineage>
</organism>